<dbReference type="Proteomes" id="UP000015103">
    <property type="component" value="Unassembled WGS sequence"/>
</dbReference>
<reference evidence="3" key="1">
    <citation type="submission" date="2015-05" db="UniProtKB">
        <authorList>
            <consortium name="EnsemblMetazoa"/>
        </authorList>
    </citation>
    <scope>IDENTIFICATION</scope>
</reference>
<evidence type="ECO:0000313" key="4">
    <source>
        <dbReference type="Proteomes" id="UP000015103"/>
    </source>
</evidence>
<dbReference type="EMBL" id="ACPB03017450">
    <property type="status" value="NOT_ANNOTATED_CDS"/>
    <property type="molecule type" value="Genomic_DNA"/>
</dbReference>
<accession>T1HB58</accession>
<dbReference type="FunCoup" id="T1HB58">
    <property type="interactions" value="1976"/>
</dbReference>
<sequence length="290" mass="33827">MEETQDGCIEKKEEALHLLKEIGDGSKQAGDILQQLLLKIRNKQVNIENGIGFFDVKNQLLIFYLINLCQLIILKASGKSIEENSAIERLVELRVTLDKIRPIDQKLKYQVEKLVKIAIKGARNENDPCRFKANPGNMTNESKLGNNEKLRLYCIYGDDTYEIKKQKIIDRARKHALRSSVMEELKEQYLDTPVEIVQTNSLKQKEDKYQKHKQEYEENYLTRLPVTKEELRRKKRISTLGTLGDEITRFENTSILHKEQDFSSEKKKSRKRKAAKGKKNSRGKKKRKLH</sequence>
<dbReference type="GO" id="GO:0000462">
    <property type="term" value="P:maturation of SSU-rRNA from tricistronic rRNA transcript (SSU-rRNA, 5.8S rRNA, LSU-rRNA)"/>
    <property type="evidence" value="ECO:0007669"/>
    <property type="project" value="TreeGrafter"/>
</dbReference>
<dbReference type="PANTHER" id="PTHR13237">
    <property type="entry name" value="SOMETHING ABOUT SILENCING PROTEIN 10-RELATED"/>
    <property type="match status" value="1"/>
</dbReference>
<keyword evidence="4" id="KW-1185">Reference proteome</keyword>
<dbReference type="InterPro" id="IPR007146">
    <property type="entry name" value="Sas10/Utp3/C1D"/>
</dbReference>
<dbReference type="VEuPathDB" id="VectorBase:RPRC001264"/>
<dbReference type="Pfam" id="PF04000">
    <property type="entry name" value="Sas10_Utp3"/>
    <property type="match status" value="1"/>
</dbReference>
<comment type="similarity">
    <text evidence="1">Belongs to the SAS10 family.</text>
</comment>
<dbReference type="GO" id="GO:0032040">
    <property type="term" value="C:small-subunit processome"/>
    <property type="evidence" value="ECO:0007669"/>
    <property type="project" value="TreeGrafter"/>
</dbReference>
<organism evidence="3 4">
    <name type="scientific">Rhodnius prolixus</name>
    <name type="common">Triatomid bug</name>
    <dbReference type="NCBI Taxonomy" id="13249"/>
    <lineage>
        <taxon>Eukaryota</taxon>
        <taxon>Metazoa</taxon>
        <taxon>Ecdysozoa</taxon>
        <taxon>Arthropoda</taxon>
        <taxon>Hexapoda</taxon>
        <taxon>Insecta</taxon>
        <taxon>Pterygota</taxon>
        <taxon>Neoptera</taxon>
        <taxon>Paraneoptera</taxon>
        <taxon>Hemiptera</taxon>
        <taxon>Heteroptera</taxon>
        <taxon>Panheteroptera</taxon>
        <taxon>Cimicomorpha</taxon>
        <taxon>Reduviidae</taxon>
        <taxon>Triatominae</taxon>
        <taxon>Rhodnius</taxon>
    </lineage>
</organism>
<evidence type="ECO:0000313" key="3">
    <source>
        <dbReference type="EnsemblMetazoa" id="RPRC001264-PA"/>
    </source>
</evidence>
<dbReference type="InParanoid" id="T1HB58"/>
<proteinExistence type="inferred from homology"/>
<evidence type="ECO:0000256" key="1">
    <source>
        <dbReference type="ARBA" id="ARBA00010979"/>
    </source>
</evidence>
<dbReference type="OMA" id="RHTKSER"/>
<dbReference type="eggNOG" id="KOG3117">
    <property type="taxonomic scope" value="Eukaryota"/>
</dbReference>
<name>T1HB58_RHOPR</name>
<feature type="compositionally biased region" description="Basic residues" evidence="2">
    <location>
        <begin position="267"/>
        <end position="290"/>
    </location>
</feature>
<dbReference type="HOGENOM" id="CLU_031901_0_0_1"/>
<evidence type="ECO:0008006" key="5">
    <source>
        <dbReference type="Google" id="ProtNLM"/>
    </source>
</evidence>
<dbReference type="AlphaFoldDB" id="T1HB58"/>
<dbReference type="EnsemblMetazoa" id="RPRC001264-RA">
    <property type="protein sequence ID" value="RPRC001264-PA"/>
    <property type="gene ID" value="RPRC001264"/>
</dbReference>
<feature type="region of interest" description="Disordered" evidence="2">
    <location>
        <begin position="258"/>
        <end position="290"/>
    </location>
</feature>
<dbReference type="PANTHER" id="PTHR13237:SF9">
    <property type="entry name" value="NEUROGUIDIN"/>
    <property type="match status" value="1"/>
</dbReference>
<dbReference type="STRING" id="13249.T1HB58"/>
<protein>
    <recommendedName>
        <fullName evidence="5">Protein involved in rrna processing</fullName>
    </recommendedName>
</protein>
<evidence type="ECO:0000256" key="2">
    <source>
        <dbReference type="SAM" id="MobiDB-lite"/>
    </source>
</evidence>